<sequence length="263" mass="27999">MSTCNCLGAAKMASVSEKNGNSVSGGKPERGGLTGSGPGLEPKPIRVSVIDDDPMICQAMSLILNDYSHGRIEVASTSTDGETCVRRAAEEKPDVVLMDIAMPGVDGIEATRLLRSLSPAPHVLILTSLSPSGTVERAVEAGAEGFVSKTDAADDIIRRIIGVCEGAPQFNTASQKQLIDDLSVTRPRSRRDEARALLDALPDREREAVMLAAEGYTNAEIASRMFISERTAKAHLSSAANKLDMGRVQMARLVERADLPARL</sequence>
<dbReference type="PROSITE" id="PS50110">
    <property type="entry name" value="RESPONSE_REGULATORY"/>
    <property type="match status" value="1"/>
</dbReference>
<dbReference type="Pfam" id="PF00072">
    <property type="entry name" value="Response_reg"/>
    <property type="match status" value="1"/>
</dbReference>
<dbReference type="GO" id="GO:0000160">
    <property type="term" value="P:phosphorelay signal transduction system"/>
    <property type="evidence" value="ECO:0007669"/>
    <property type="project" value="InterPro"/>
</dbReference>
<evidence type="ECO:0000256" key="2">
    <source>
        <dbReference type="ARBA" id="ARBA00023015"/>
    </source>
</evidence>
<organism evidence="9 10">
    <name type="scientific">Bifidobacterium longum subsp. longum</name>
    <dbReference type="NCBI Taxonomy" id="1679"/>
    <lineage>
        <taxon>Bacteria</taxon>
        <taxon>Bacillati</taxon>
        <taxon>Actinomycetota</taxon>
        <taxon>Actinomycetes</taxon>
        <taxon>Bifidobacteriales</taxon>
        <taxon>Bifidobacteriaceae</taxon>
        <taxon>Bifidobacterium</taxon>
    </lineage>
</organism>
<evidence type="ECO:0000256" key="6">
    <source>
        <dbReference type="SAM" id="MobiDB-lite"/>
    </source>
</evidence>
<evidence type="ECO:0000256" key="4">
    <source>
        <dbReference type="ARBA" id="ARBA00023163"/>
    </source>
</evidence>
<evidence type="ECO:0000259" key="8">
    <source>
        <dbReference type="PROSITE" id="PS50110"/>
    </source>
</evidence>
<dbReference type="InterPro" id="IPR039420">
    <property type="entry name" value="WalR-like"/>
</dbReference>
<keyword evidence="4" id="KW-0804">Transcription</keyword>
<proteinExistence type="predicted"/>
<dbReference type="CDD" id="cd17535">
    <property type="entry name" value="REC_NarL-like"/>
    <property type="match status" value="1"/>
</dbReference>
<dbReference type="PROSITE" id="PS50043">
    <property type="entry name" value="HTH_LUXR_2"/>
    <property type="match status" value="1"/>
</dbReference>
<feature type="region of interest" description="Disordered" evidence="6">
    <location>
        <begin position="17"/>
        <end position="43"/>
    </location>
</feature>
<protein>
    <submittedName>
        <fullName evidence="9">Transcriptional regulatory protein</fullName>
    </submittedName>
</protein>
<dbReference type="InterPro" id="IPR001789">
    <property type="entry name" value="Sig_transdc_resp-reg_receiver"/>
</dbReference>
<evidence type="ECO:0000313" key="10">
    <source>
        <dbReference type="Proteomes" id="UP000292241"/>
    </source>
</evidence>
<gene>
    <name evidence="9" type="ORF">MCC10008_1356</name>
</gene>
<dbReference type="GO" id="GO:0003677">
    <property type="term" value="F:DNA binding"/>
    <property type="evidence" value="ECO:0007669"/>
    <property type="project" value="UniProtKB-KW"/>
</dbReference>
<dbReference type="Gene3D" id="3.40.50.2300">
    <property type="match status" value="1"/>
</dbReference>
<evidence type="ECO:0000256" key="3">
    <source>
        <dbReference type="ARBA" id="ARBA00023125"/>
    </source>
</evidence>
<dbReference type="SMART" id="SM00448">
    <property type="entry name" value="REC"/>
    <property type="match status" value="1"/>
</dbReference>
<keyword evidence="3" id="KW-0238">DNA-binding</keyword>
<dbReference type="InterPro" id="IPR000792">
    <property type="entry name" value="Tscrpt_reg_LuxR_C"/>
</dbReference>
<keyword evidence="1 5" id="KW-0597">Phosphoprotein</keyword>
<dbReference type="AlphaFoldDB" id="A0A4R0SNL5"/>
<dbReference type="PANTHER" id="PTHR43214:SF24">
    <property type="entry name" value="TRANSCRIPTIONAL REGULATORY PROTEIN NARL-RELATED"/>
    <property type="match status" value="1"/>
</dbReference>
<feature type="domain" description="Response regulatory" evidence="8">
    <location>
        <begin position="46"/>
        <end position="164"/>
    </location>
</feature>
<dbReference type="InterPro" id="IPR058245">
    <property type="entry name" value="NreC/VraR/RcsB-like_REC"/>
</dbReference>
<evidence type="ECO:0000259" key="7">
    <source>
        <dbReference type="PROSITE" id="PS50043"/>
    </source>
</evidence>
<reference evidence="9 10" key="1">
    <citation type="journal article" date="2018" name="Sci. Rep.">
        <title>Genomic diversity and distribution of Bifidobacterium longum subsp. longum across the human lifespan.</title>
        <authorList>
            <person name="Odamaki T."/>
            <person name="Bottacini F."/>
            <person name="Kato K."/>
            <person name="Mitsuyama E."/>
            <person name="Yoshida K."/>
            <person name="Horigome A."/>
            <person name="Xiao J.Z."/>
            <person name="van Sinderen D."/>
        </authorList>
    </citation>
    <scope>NUCLEOTIDE SEQUENCE [LARGE SCALE GENOMIC DNA]</scope>
    <source>
        <strain evidence="9 10">MCC10008</strain>
    </source>
</reference>
<dbReference type="PANTHER" id="PTHR43214">
    <property type="entry name" value="TWO-COMPONENT RESPONSE REGULATOR"/>
    <property type="match status" value="1"/>
</dbReference>
<dbReference type="SMART" id="SM00421">
    <property type="entry name" value="HTH_LUXR"/>
    <property type="match status" value="1"/>
</dbReference>
<name>A0A4R0SNL5_BIFLL</name>
<comment type="caution">
    <text evidence="9">The sequence shown here is derived from an EMBL/GenBank/DDBJ whole genome shotgun (WGS) entry which is preliminary data.</text>
</comment>
<evidence type="ECO:0000256" key="5">
    <source>
        <dbReference type="PROSITE-ProRule" id="PRU00169"/>
    </source>
</evidence>
<dbReference type="Proteomes" id="UP000292241">
    <property type="component" value="Unassembled WGS sequence"/>
</dbReference>
<feature type="modified residue" description="4-aspartylphosphate" evidence="5">
    <location>
        <position position="99"/>
    </location>
</feature>
<evidence type="ECO:0000256" key="1">
    <source>
        <dbReference type="ARBA" id="ARBA00022553"/>
    </source>
</evidence>
<dbReference type="SUPFAM" id="SSF52172">
    <property type="entry name" value="CheY-like"/>
    <property type="match status" value="1"/>
</dbReference>
<dbReference type="CDD" id="cd06170">
    <property type="entry name" value="LuxR_C_like"/>
    <property type="match status" value="1"/>
</dbReference>
<feature type="domain" description="HTH luxR-type" evidence="7">
    <location>
        <begin position="194"/>
        <end position="258"/>
    </location>
</feature>
<evidence type="ECO:0000313" key="9">
    <source>
        <dbReference type="EMBL" id="TCD83544.1"/>
    </source>
</evidence>
<dbReference type="EMBL" id="SHPR01000032">
    <property type="protein sequence ID" value="TCD83544.1"/>
    <property type="molecule type" value="Genomic_DNA"/>
</dbReference>
<keyword evidence="2" id="KW-0805">Transcription regulation</keyword>
<accession>A0A4R0SNL5</accession>
<dbReference type="GO" id="GO:0006355">
    <property type="term" value="P:regulation of DNA-templated transcription"/>
    <property type="evidence" value="ECO:0007669"/>
    <property type="project" value="InterPro"/>
</dbReference>
<dbReference type="InterPro" id="IPR011006">
    <property type="entry name" value="CheY-like_superfamily"/>
</dbReference>
<dbReference type="Pfam" id="PF00196">
    <property type="entry name" value="GerE"/>
    <property type="match status" value="1"/>
</dbReference>
<dbReference type="PRINTS" id="PR00038">
    <property type="entry name" value="HTHLUXR"/>
</dbReference>